<name>A0A1H8FEX3_9PROT</name>
<dbReference type="EMBL" id="FOCP01000013">
    <property type="protein sequence ID" value="SEN30165.1"/>
    <property type="molecule type" value="Genomic_DNA"/>
</dbReference>
<proteinExistence type="predicted"/>
<evidence type="ECO:0000313" key="3">
    <source>
        <dbReference type="Proteomes" id="UP000199459"/>
    </source>
</evidence>
<dbReference type="AlphaFoldDB" id="A0A1H8FEX3"/>
<dbReference type="Proteomes" id="UP000199459">
    <property type="component" value="Unassembled WGS sequence"/>
</dbReference>
<dbReference type="Pfam" id="PF03235">
    <property type="entry name" value="GmrSD_N"/>
    <property type="match status" value="1"/>
</dbReference>
<organism evidence="2 3">
    <name type="scientific">Nitrosomonas marina</name>
    <dbReference type="NCBI Taxonomy" id="917"/>
    <lineage>
        <taxon>Bacteria</taxon>
        <taxon>Pseudomonadati</taxon>
        <taxon>Pseudomonadota</taxon>
        <taxon>Betaproteobacteria</taxon>
        <taxon>Nitrosomonadales</taxon>
        <taxon>Nitrosomonadaceae</taxon>
        <taxon>Nitrosomonas</taxon>
    </lineage>
</organism>
<dbReference type="PANTHER" id="PTHR39639">
    <property type="entry name" value="CHROMOSOME 16, WHOLE GENOME SHOTGUN SEQUENCE"/>
    <property type="match status" value="1"/>
</dbReference>
<gene>
    <name evidence="2" type="ORF">SAMN05216325_1134</name>
</gene>
<accession>A0A1H8FEX3</accession>
<reference evidence="2 3" key="1">
    <citation type="submission" date="2016-10" db="EMBL/GenBank/DDBJ databases">
        <authorList>
            <person name="de Groot N.N."/>
        </authorList>
    </citation>
    <scope>NUCLEOTIDE SEQUENCE [LARGE SCALE GENOMIC DNA]</scope>
    <source>
        <strain evidence="2 3">Nm22</strain>
    </source>
</reference>
<dbReference type="InterPro" id="IPR004919">
    <property type="entry name" value="GmrSD_N"/>
</dbReference>
<dbReference type="RefSeq" id="WP_090632255.1">
    <property type="nucleotide sequence ID" value="NZ_FOCP01000013.1"/>
</dbReference>
<sequence>MDTSASNRRLRVLLTSIGNGTLIPQPDFQRRLVWTNKDKIEFIKTVLEGYPFPEIYIAAGKVDPKTGEGAELIVDGQQRLTTLYQYFKGSPDIKLGNNILPYSGLEENQQIEFLEYKVVVRDMGNMPLNQIKEVFQRINSTSYGLNAMELHNSRFGGEFKNFAEEVSKLNFFEEKRIFTATDIKRMNDVKYCLGMLITIMSTYFNRDNELEEYLQRYNEELPNKDDLLNEVMIVLNFIDKMNMASSSRAFKKADFFTLFVELHRALIKKNISLNVSDVRKELDMFYMKVEQVADGNSNESVEATNYYKSALQASNDRSNRILRGEIVARIICCSSSSSLF</sequence>
<evidence type="ECO:0000313" key="2">
    <source>
        <dbReference type="EMBL" id="SEN30165.1"/>
    </source>
</evidence>
<protein>
    <recommendedName>
        <fullName evidence="1">GmrSD restriction endonucleases N-terminal domain-containing protein</fullName>
    </recommendedName>
</protein>
<evidence type="ECO:0000259" key="1">
    <source>
        <dbReference type="Pfam" id="PF03235"/>
    </source>
</evidence>
<dbReference type="OrthoDB" id="9798761at2"/>
<dbReference type="PANTHER" id="PTHR39639:SF1">
    <property type="entry name" value="DUF262 DOMAIN-CONTAINING PROTEIN"/>
    <property type="match status" value="1"/>
</dbReference>
<feature type="domain" description="GmrSD restriction endonucleases N-terminal" evidence="1">
    <location>
        <begin position="13"/>
        <end position="155"/>
    </location>
</feature>